<dbReference type="InterPro" id="IPR051257">
    <property type="entry name" value="Diverse_CBS-Domain"/>
</dbReference>
<dbReference type="PROSITE" id="PS50914">
    <property type="entry name" value="BON"/>
    <property type="match status" value="1"/>
</dbReference>
<dbReference type="CDD" id="cd04586">
    <property type="entry name" value="CBS_pair_BON_assoc"/>
    <property type="match status" value="1"/>
</dbReference>
<dbReference type="InterPro" id="IPR000644">
    <property type="entry name" value="CBS_dom"/>
</dbReference>
<dbReference type="PANTHER" id="PTHR43080:SF26">
    <property type="entry name" value="REGULATORY PROTEIN"/>
    <property type="match status" value="1"/>
</dbReference>
<evidence type="ECO:0000259" key="4">
    <source>
        <dbReference type="PROSITE" id="PS51371"/>
    </source>
</evidence>
<evidence type="ECO:0000259" key="3">
    <source>
        <dbReference type="PROSITE" id="PS50914"/>
    </source>
</evidence>
<reference evidence="5 6" key="1">
    <citation type="submission" date="2020-07" db="EMBL/GenBank/DDBJ databases">
        <title>Draft genome and description of Microvirga mediterraneensis Marseille-Q2068 sp. nov.</title>
        <authorList>
            <person name="Boxberger M."/>
        </authorList>
    </citation>
    <scope>NUCLEOTIDE SEQUENCE [LARGE SCALE GENOMIC DNA]</scope>
    <source>
        <strain evidence="5 6">Marseille-Q2068</strain>
    </source>
</reference>
<keyword evidence="1 2" id="KW-0129">CBS domain</keyword>
<dbReference type="InterPro" id="IPR046342">
    <property type="entry name" value="CBS_dom_sf"/>
</dbReference>
<evidence type="ECO:0000313" key="6">
    <source>
        <dbReference type="Proteomes" id="UP000572984"/>
    </source>
</evidence>
<dbReference type="SUPFAM" id="SSF54631">
    <property type="entry name" value="CBS-domain pair"/>
    <property type="match status" value="1"/>
</dbReference>
<feature type="domain" description="CBS" evidence="4">
    <location>
        <begin position="7"/>
        <end position="67"/>
    </location>
</feature>
<dbReference type="Gene3D" id="3.10.580.10">
    <property type="entry name" value="CBS-domain"/>
    <property type="match status" value="1"/>
</dbReference>
<dbReference type="InterPro" id="IPR007055">
    <property type="entry name" value="BON_dom"/>
</dbReference>
<protein>
    <submittedName>
        <fullName evidence="5">CBS domain-containing protein</fullName>
    </submittedName>
</protein>
<feature type="domain" description="CBS" evidence="4">
    <location>
        <begin position="94"/>
        <end position="149"/>
    </location>
</feature>
<name>A0A838BTI5_9HYPH</name>
<dbReference type="Proteomes" id="UP000572984">
    <property type="component" value="Unassembled WGS sequence"/>
</dbReference>
<dbReference type="AlphaFoldDB" id="A0A838BTI5"/>
<dbReference type="PANTHER" id="PTHR43080">
    <property type="entry name" value="CBS DOMAIN-CONTAINING PROTEIN CBSX3, MITOCHONDRIAL"/>
    <property type="match status" value="1"/>
</dbReference>
<dbReference type="InterPro" id="IPR017080">
    <property type="entry name" value="UCP036990_CBS_BON"/>
</dbReference>
<sequence>MIVENVMTTPVISVEPSTSIGEAAKLMLAHRISGLPVVERNGRLVGVVSEGDLLRRSELGTECRRPSWLEFLVGPGRIADEFVHAHGRKVEEVMSADLVTVQSDATLDDVVEAMSRRHIKRLPVIKGDSLIGIVTRSDIMRALAQALPPASAQEMMNDEQIRNAIVAELASQDWGGSFIRVNVLNGAVELIGSIFDERERRAAHVIAENVPGVKSVKDQLVWIEPVSGMVILPPDDSPR</sequence>
<evidence type="ECO:0000313" key="5">
    <source>
        <dbReference type="EMBL" id="MBA1158213.1"/>
    </source>
</evidence>
<evidence type="ECO:0000256" key="1">
    <source>
        <dbReference type="ARBA" id="ARBA00023122"/>
    </source>
</evidence>
<dbReference type="PIRSF" id="PIRSF036990">
    <property type="entry name" value="UCP036990_CBS_BON"/>
    <property type="match status" value="1"/>
</dbReference>
<dbReference type="Pfam" id="PF00571">
    <property type="entry name" value="CBS"/>
    <property type="match status" value="2"/>
</dbReference>
<organism evidence="5 6">
    <name type="scientific">Microvirga mediterraneensis</name>
    <dbReference type="NCBI Taxonomy" id="2754695"/>
    <lineage>
        <taxon>Bacteria</taxon>
        <taxon>Pseudomonadati</taxon>
        <taxon>Pseudomonadota</taxon>
        <taxon>Alphaproteobacteria</taxon>
        <taxon>Hyphomicrobiales</taxon>
        <taxon>Methylobacteriaceae</taxon>
        <taxon>Microvirga</taxon>
    </lineage>
</organism>
<feature type="domain" description="BON" evidence="3">
    <location>
        <begin position="157"/>
        <end position="224"/>
    </location>
</feature>
<dbReference type="Gene3D" id="3.30.1340.30">
    <property type="match status" value="1"/>
</dbReference>
<accession>A0A838BTI5</accession>
<keyword evidence="6" id="KW-1185">Reference proteome</keyword>
<dbReference type="EMBL" id="JACDXJ010000001">
    <property type="protein sequence ID" value="MBA1158213.1"/>
    <property type="molecule type" value="Genomic_DNA"/>
</dbReference>
<evidence type="ECO:0000256" key="2">
    <source>
        <dbReference type="PROSITE-ProRule" id="PRU00703"/>
    </source>
</evidence>
<gene>
    <name evidence="5" type="ORF">H0S73_19065</name>
</gene>
<dbReference type="RefSeq" id="WP_181053627.1">
    <property type="nucleotide sequence ID" value="NZ_JACDXJ010000001.1"/>
</dbReference>
<dbReference type="PROSITE" id="PS51371">
    <property type="entry name" value="CBS"/>
    <property type="match status" value="2"/>
</dbReference>
<dbReference type="SMART" id="SM00116">
    <property type="entry name" value="CBS"/>
    <property type="match status" value="2"/>
</dbReference>
<dbReference type="Pfam" id="PF04972">
    <property type="entry name" value="BON"/>
    <property type="match status" value="1"/>
</dbReference>
<comment type="caution">
    <text evidence="5">The sequence shown here is derived from an EMBL/GenBank/DDBJ whole genome shotgun (WGS) entry which is preliminary data.</text>
</comment>
<proteinExistence type="predicted"/>